<gene>
    <name evidence="1" type="ORF">crov507</name>
</gene>
<accession>E3T5S8</accession>
<dbReference type="Pfam" id="PF05725">
    <property type="entry name" value="FNIP"/>
    <property type="match status" value="5"/>
</dbReference>
<dbReference type="RefSeq" id="YP_003970140.1">
    <property type="nucleotide sequence ID" value="NC_014637.1"/>
</dbReference>
<dbReference type="PANTHER" id="PTHR32134:SF169">
    <property type="entry name" value="FNIP REPEAT-CONTAINING PROTEIN-RELATED"/>
    <property type="match status" value="1"/>
</dbReference>
<organism evidence="1 2">
    <name type="scientific">Cafeteria roenbergensis virus (strain BV-PW1)</name>
    <name type="common">CroV</name>
    <dbReference type="NCBI Taxonomy" id="693272"/>
    <lineage>
        <taxon>Viruses</taxon>
        <taxon>Varidnaviria</taxon>
        <taxon>Bamfordvirae</taxon>
        <taxon>Nucleocytoviricota</taxon>
        <taxon>Megaviricetes</taxon>
        <taxon>Imitervirales</taxon>
        <taxon>Mimiviridae</taxon>
        <taxon>Aliimimivirinae</taxon>
        <taxon>Rheavirus</taxon>
        <taxon>Rheavirus sinusmexicani</taxon>
    </lineage>
</organism>
<keyword evidence="2" id="KW-1185">Reference proteome</keyword>
<dbReference type="SUPFAM" id="SSF52058">
    <property type="entry name" value="L domain-like"/>
    <property type="match status" value="1"/>
</dbReference>
<protein>
    <recommendedName>
        <fullName evidence="3">FNIP repeat-containing protein</fullName>
    </recommendedName>
</protein>
<dbReference type="Proteomes" id="UP000029781">
    <property type="component" value="Segment"/>
</dbReference>
<dbReference type="GeneID" id="9887910"/>
<evidence type="ECO:0000313" key="1">
    <source>
        <dbReference type="EMBL" id="ADO67541.1"/>
    </source>
</evidence>
<dbReference type="KEGG" id="vg:9887910"/>
<sequence>MQQKNIKEYIQVPSFNKNSLYNLYFGRNDSVDLSNIPNYITHIYIDYDNFFILSSTSCPSLTHVRWPSHLESIEFPIHFNQPIEHIIFPDSLKRMVLTQGDSFFNYPIYRFKWPKSLIELTFYQRNHSLKGIQLPNLKYLNICGEYNLKLPDSIETLYLQRFVPLPSHEVSKELLLPKSLTKLVFGSGFDDSLEIIKKWPDSLTTLTFGYNFNQAIEKVKWPKSLTTLTFGYNFNQAIEKVKWPESLTTLTFGYNFNQAIEKVKWPKSLTTLTFGYNFNQAIEKVKWPKSLTTLTFGYNFNQAIEKVKWPESLTTLTFDDTFNQPIENVCWSKSLTTLTFGENFKQTIEFLPENLEKLKLKLKLKIVDMSYMYVTPNLPNSLKLIEVYMADYIQPFINNMTNILKEHFTVETHPFIKNWFYFIRKYQ</sequence>
<reference evidence="1 2" key="1">
    <citation type="journal article" date="2010" name="Proc. Natl. Acad. Sci. U.S.A.">
        <title>Giant virus with a remarkable complement of genes infects marine zooplankton.</title>
        <authorList>
            <person name="Fischer M.G."/>
            <person name="Allen M.J."/>
            <person name="Wilson W.H."/>
            <person name="Suttle C.A."/>
        </authorList>
    </citation>
    <scope>NUCLEOTIDE SEQUENCE [LARGE SCALE GENOMIC DNA]</scope>
    <source>
        <strain evidence="1 2">BV-PW1</strain>
    </source>
</reference>
<name>E3T5S8_CROVB</name>
<evidence type="ECO:0008006" key="3">
    <source>
        <dbReference type="Google" id="ProtNLM"/>
    </source>
</evidence>
<dbReference type="PANTHER" id="PTHR32134">
    <property type="entry name" value="FNIP REPEAT-CONTAINING PROTEIN"/>
    <property type="match status" value="1"/>
</dbReference>
<dbReference type="InterPro" id="IPR051251">
    <property type="entry name" value="STK_FNIP-Repeat"/>
</dbReference>
<organismHost>
    <name type="scientific">Cafeteria roenbergensis</name>
    <name type="common">Marine flagellate</name>
    <dbReference type="NCBI Taxonomy" id="33653"/>
</organismHost>
<dbReference type="Gene3D" id="3.80.10.10">
    <property type="entry name" value="Ribonuclease Inhibitor"/>
    <property type="match status" value="1"/>
</dbReference>
<evidence type="ECO:0000313" key="2">
    <source>
        <dbReference type="Proteomes" id="UP000029781"/>
    </source>
</evidence>
<proteinExistence type="predicted"/>
<dbReference type="InterPro" id="IPR032675">
    <property type="entry name" value="LRR_dom_sf"/>
</dbReference>
<dbReference type="InterPro" id="IPR008615">
    <property type="entry name" value="FNIP"/>
</dbReference>
<dbReference type="EMBL" id="GU244497">
    <property type="protein sequence ID" value="ADO67541.1"/>
    <property type="molecule type" value="Genomic_DNA"/>
</dbReference>